<protein>
    <submittedName>
        <fullName evidence="2">Cyclic nucleotide-binding domain-containing protein</fullName>
    </submittedName>
</protein>
<dbReference type="RefSeq" id="WP_228233488.1">
    <property type="nucleotide sequence ID" value="NZ_ARXL01000082.1"/>
</dbReference>
<evidence type="ECO:0000313" key="2">
    <source>
        <dbReference type="EMBL" id="MCC4308226.1"/>
    </source>
</evidence>
<dbReference type="InterPro" id="IPR018490">
    <property type="entry name" value="cNMP-bd_dom_sf"/>
</dbReference>
<dbReference type="EMBL" id="JAJGNA010000005">
    <property type="protein sequence ID" value="MCC4308226.1"/>
    <property type="molecule type" value="Genomic_DNA"/>
</dbReference>
<dbReference type="Pfam" id="PF00027">
    <property type="entry name" value="cNMP_binding"/>
    <property type="match status" value="1"/>
</dbReference>
<dbReference type="InterPro" id="IPR014710">
    <property type="entry name" value="RmlC-like_jellyroll"/>
</dbReference>
<dbReference type="PANTHER" id="PTHR24567:SF68">
    <property type="entry name" value="DNA-BINDING TRANSCRIPTIONAL DUAL REGULATOR CRP"/>
    <property type="match status" value="1"/>
</dbReference>
<dbReference type="AlphaFoldDB" id="A0A9Q3UJA6"/>
<dbReference type="SMART" id="SM00100">
    <property type="entry name" value="cNMP"/>
    <property type="match status" value="1"/>
</dbReference>
<proteinExistence type="predicted"/>
<evidence type="ECO:0000313" key="3">
    <source>
        <dbReference type="Proteomes" id="UP001108027"/>
    </source>
</evidence>
<gene>
    <name evidence="2" type="ORF">LL252_06540</name>
</gene>
<reference evidence="2" key="1">
    <citation type="submission" date="2021-10" db="EMBL/GenBank/DDBJ databases">
        <title>The diversity and Nitrogen Metabolism of Culturable Nitrate-Utilizing Bacteria Within the Oxygen Minimum Zone of the Changjiang (Yangtze River)Estuary.</title>
        <authorList>
            <person name="Zhang D."/>
            <person name="Zheng J."/>
            <person name="Liu S."/>
            <person name="He W."/>
        </authorList>
    </citation>
    <scope>NUCLEOTIDE SEQUENCE</scope>
    <source>
        <strain evidence="2">FXH-223</strain>
    </source>
</reference>
<dbReference type="SUPFAM" id="SSF51206">
    <property type="entry name" value="cAMP-binding domain-like"/>
    <property type="match status" value="1"/>
</dbReference>
<dbReference type="InterPro" id="IPR050397">
    <property type="entry name" value="Env_Response_Regulators"/>
</dbReference>
<comment type="caution">
    <text evidence="2">The sequence shown here is derived from an EMBL/GenBank/DDBJ whole genome shotgun (WGS) entry which is preliminary data.</text>
</comment>
<dbReference type="InterPro" id="IPR000595">
    <property type="entry name" value="cNMP-bd_dom"/>
</dbReference>
<organism evidence="2 3">
    <name type="scientific">Alloalcanivorax marinus</name>
    <dbReference type="NCBI Taxonomy" id="1177169"/>
    <lineage>
        <taxon>Bacteria</taxon>
        <taxon>Pseudomonadati</taxon>
        <taxon>Pseudomonadota</taxon>
        <taxon>Gammaproteobacteria</taxon>
        <taxon>Oceanospirillales</taxon>
        <taxon>Alcanivoracaceae</taxon>
        <taxon>Alloalcanivorax</taxon>
    </lineage>
</organism>
<dbReference type="CDD" id="cd00038">
    <property type="entry name" value="CAP_ED"/>
    <property type="match status" value="1"/>
</dbReference>
<evidence type="ECO:0000259" key="1">
    <source>
        <dbReference type="PROSITE" id="PS50042"/>
    </source>
</evidence>
<sequence length="159" mass="17090">MSVSVVEVLARMRLFQGLDAEQLAAAEKLVFVNRVAAGDTVCREGDRSDFVCFVVRGRLDILKAQGAGGADPDTAAVIAHLSPGDSLGEMALVDHQPRSATVRAAEDATLVVLTRKGFEQLRRRQPHAAALMMENIARLLCENLRQTSARLASVLLPLG</sequence>
<dbReference type="PANTHER" id="PTHR24567">
    <property type="entry name" value="CRP FAMILY TRANSCRIPTIONAL REGULATORY PROTEIN"/>
    <property type="match status" value="1"/>
</dbReference>
<dbReference type="GO" id="GO:0005829">
    <property type="term" value="C:cytosol"/>
    <property type="evidence" value="ECO:0007669"/>
    <property type="project" value="TreeGrafter"/>
</dbReference>
<feature type="domain" description="Cyclic nucleotide-binding" evidence="1">
    <location>
        <begin position="14"/>
        <end position="121"/>
    </location>
</feature>
<dbReference type="Proteomes" id="UP001108027">
    <property type="component" value="Unassembled WGS sequence"/>
</dbReference>
<dbReference type="InterPro" id="IPR018488">
    <property type="entry name" value="cNMP-bd_CS"/>
</dbReference>
<name>A0A9Q3UJA6_9GAMM</name>
<dbReference type="PRINTS" id="PR00103">
    <property type="entry name" value="CAMPKINASE"/>
</dbReference>
<dbReference type="PROSITE" id="PS00889">
    <property type="entry name" value="CNMP_BINDING_2"/>
    <property type="match status" value="1"/>
</dbReference>
<accession>A0A9Q3UJA6</accession>
<dbReference type="PROSITE" id="PS50042">
    <property type="entry name" value="CNMP_BINDING_3"/>
    <property type="match status" value="1"/>
</dbReference>
<keyword evidence="3" id="KW-1185">Reference proteome</keyword>
<dbReference type="GO" id="GO:0003700">
    <property type="term" value="F:DNA-binding transcription factor activity"/>
    <property type="evidence" value="ECO:0007669"/>
    <property type="project" value="TreeGrafter"/>
</dbReference>
<dbReference type="Gene3D" id="2.60.120.10">
    <property type="entry name" value="Jelly Rolls"/>
    <property type="match status" value="1"/>
</dbReference>